<keyword evidence="1" id="KW-0472">Membrane</keyword>
<organism evidence="3 4">
    <name type="scientific">Candidatus Zambryskibacteria bacterium RIFCSPHIGHO2_01_FULL_46_30</name>
    <dbReference type="NCBI Taxonomy" id="1802739"/>
    <lineage>
        <taxon>Bacteria</taxon>
        <taxon>Candidatus Zambryskiibacteriota</taxon>
    </lineage>
</organism>
<evidence type="ECO:0000259" key="2">
    <source>
        <dbReference type="Pfam" id="PF26449"/>
    </source>
</evidence>
<accession>A0A1G2T0G4</accession>
<dbReference type="Proteomes" id="UP000177746">
    <property type="component" value="Unassembled WGS sequence"/>
</dbReference>
<sequence>MIEDFISLFQADFYLKVWRFALATWPVWLPLSLVSFLFSTWFAYKRREWLKKTGSILLEIKIPKNTDKTPAAMEMVIEGIWEDVIGSLTGAYLEGEVRDVFSLEMVSIGGEVKFFIWAFPKWKSIIESRIYAHYPGAEVTEVEDYAVKVIFDPTKMNLWGITTRLVKPDAYPIKTYIDFELDKAGKEQEEIIDPLAPVLEYLGTLKPGEQAWIQIVIQGHRKEGLQDTRLFSKPDWREGIKKEIKKIIEEEPFIKPEAGQPASLFNLTKVQSDTIASIQRNSAKLAFDSMMRVVYVAPKEIYVRTRGVGIIGSMRQFGSRTLNGIRPHKFIPGIVYPWEDFLDIRRKYNQRTLLEAYKRRSFFNVPFKHVFGKPYVLTTEELATIFHFPGATVTTPTLIRVPSKRAEAPLDLPV</sequence>
<gene>
    <name evidence="3" type="ORF">A2665_00695</name>
</gene>
<evidence type="ECO:0000313" key="4">
    <source>
        <dbReference type="Proteomes" id="UP000177746"/>
    </source>
</evidence>
<proteinExistence type="predicted"/>
<comment type="caution">
    <text evidence="3">The sequence shown here is derived from an EMBL/GenBank/DDBJ whole genome shotgun (WGS) entry which is preliminary data.</text>
</comment>
<protein>
    <recommendedName>
        <fullName evidence="2">DUF8128 domain-containing protein</fullName>
    </recommendedName>
</protein>
<name>A0A1G2T0G4_9BACT</name>
<feature type="domain" description="DUF8128" evidence="2">
    <location>
        <begin position="53"/>
        <end position="397"/>
    </location>
</feature>
<reference evidence="3 4" key="1">
    <citation type="journal article" date="2016" name="Nat. Commun.">
        <title>Thousands of microbial genomes shed light on interconnected biogeochemical processes in an aquifer system.</title>
        <authorList>
            <person name="Anantharaman K."/>
            <person name="Brown C.T."/>
            <person name="Hug L.A."/>
            <person name="Sharon I."/>
            <person name="Castelle C.J."/>
            <person name="Probst A.J."/>
            <person name="Thomas B.C."/>
            <person name="Singh A."/>
            <person name="Wilkins M.J."/>
            <person name="Karaoz U."/>
            <person name="Brodie E.L."/>
            <person name="Williams K.H."/>
            <person name="Hubbard S.S."/>
            <person name="Banfield J.F."/>
        </authorList>
    </citation>
    <scope>NUCLEOTIDE SEQUENCE [LARGE SCALE GENOMIC DNA]</scope>
</reference>
<keyword evidence="1" id="KW-1133">Transmembrane helix</keyword>
<dbReference type="AlphaFoldDB" id="A0A1G2T0G4"/>
<evidence type="ECO:0000313" key="3">
    <source>
        <dbReference type="EMBL" id="OHA90780.1"/>
    </source>
</evidence>
<feature type="transmembrane region" description="Helical" evidence="1">
    <location>
        <begin position="20"/>
        <end position="44"/>
    </location>
</feature>
<dbReference type="InterPro" id="IPR058441">
    <property type="entry name" value="DUF8128"/>
</dbReference>
<keyword evidence="1" id="KW-0812">Transmembrane</keyword>
<evidence type="ECO:0000256" key="1">
    <source>
        <dbReference type="SAM" id="Phobius"/>
    </source>
</evidence>
<dbReference type="Pfam" id="PF26449">
    <property type="entry name" value="DUF8128"/>
    <property type="match status" value="1"/>
</dbReference>
<dbReference type="EMBL" id="MHVI01000029">
    <property type="protein sequence ID" value="OHA90780.1"/>
    <property type="molecule type" value="Genomic_DNA"/>
</dbReference>